<dbReference type="AlphaFoldDB" id="A0A8X6U3V0"/>
<organism evidence="1 2">
    <name type="scientific">Nephila pilipes</name>
    <name type="common">Giant wood spider</name>
    <name type="synonym">Nephila maculata</name>
    <dbReference type="NCBI Taxonomy" id="299642"/>
    <lineage>
        <taxon>Eukaryota</taxon>
        <taxon>Metazoa</taxon>
        <taxon>Ecdysozoa</taxon>
        <taxon>Arthropoda</taxon>
        <taxon>Chelicerata</taxon>
        <taxon>Arachnida</taxon>
        <taxon>Araneae</taxon>
        <taxon>Araneomorphae</taxon>
        <taxon>Entelegynae</taxon>
        <taxon>Araneoidea</taxon>
        <taxon>Nephilidae</taxon>
        <taxon>Nephila</taxon>
    </lineage>
</organism>
<dbReference type="Proteomes" id="UP000887013">
    <property type="component" value="Unassembled WGS sequence"/>
</dbReference>
<dbReference type="EMBL" id="BMAW01071334">
    <property type="protein sequence ID" value="GFT77661.1"/>
    <property type="molecule type" value="Genomic_DNA"/>
</dbReference>
<comment type="caution">
    <text evidence="1">The sequence shown here is derived from an EMBL/GenBank/DDBJ whole genome shotgun (WGS) entry which is preliminary data.</text>
</comment>
<evidence type="ECO:0000313" key="1">
    <source>
        <dbReference type="EMBL" id="GFT77661.1"/>
    </source>
</evidence>
<proteinExistence type="predicted"/>
<evidence type="ECO:0000313" key="2">
    <source>
        <dbReference type="Proteomes" id="UP000887013"/>
    </source>
</evidence>
<sequence>MVSEQMSFRMSLAYFLETPICARAASFDGSHEPREPTTIASTWATFPSRRRCSTIGRLHLDNRQISHQSTSDRQAIMLMTFTHKI</sequence>
<accession>A0A8X6U3V0</accession>
<reference evidence="1" key="1">
    <citation type="submission" date="2020-08" db="EMBL/GenBank/DDBJ databases">
        <title>Multicomponent nature underlies the extraordinary mechanical properties of spider dragline silk.</title>
        <authorList>
            <person name="Kono N."/>
            <person name="Nakamura H."/>
            <person name="Mori M."/>
            <person name="Yoshida Y."/>
            <person name="Ohtoshi R."/>
            <person name="Malay A.D."/>
            <person name="Moran D.A.P."/>
            <person name="Tomita M."/>
            <person name="Numata K."/>
            <person name="Arakawa K."/>
        </authorList>
    </citation>
    <scope>NUCLEOTIDE SEQUENCE</scope>
</reference>
<name>A0A8X6U3V0_NEPPI</name>
<keyword evidence="2" id="KW-1185">Reference proteome</keyword>
<gene>
    <name evidence="1" type="ORF">NPIL_160251</name>
</gene>
<protein>
    <submittedName>
        <fullName evidence="1">Uncharacterized protein</fullName>
    </submittedName>
</protein>